<comment type="caution">
    <text evidence="12">The sequence shown here is derived from an EMBL/GenBank/DDBJ whole genome shotgun (WGS) entry which is preliminary data.</text>
</comment>
<gene>
    <name evidence="12" type="ORF">J437_LFUL003885</name>
</gene>
<protein>
    <recommendedName>
        <fullName evidence="9">BOS complex subunit NCLN</fullName>
    </recommendedName>
</protein>
<evidence type="ECO:0000259" key="11">
    <source>
        <dbReference type="Pfam" id="PF04389"/>
    </source>
</evidence>
<keyword evidence="7 10" id="KW-0472">Membrane</keyword>
<evidence type="ECO:0000256" key="1">
    <source>
        <dbReference type="ARBA" id="ARBA00004389"/>
    </source>
</evidence>
<dbReference type="OrthoDB" id="5913609at2759"/>
<accession>A0A8K0P0E3</accession>
<sequence length="550" mass="60179">MWFEADELAEIFKGYFPYYLIIALPLFIIISPVNPVGAAHEFPAYRMQHFDLHGVPHGCRSAPVSLEARPLQSWGSSSSTSQRHCLVAPLSSVTPQLLREALGASGNGGTTRAGALLFILPPKGSLTAEEKQKILETEETLLWGQGAIPIPIYFAHHSPQLVAILEDISSSFLVDSRPRSALQALMNAVSANGYQVSVNSGQASPMPNVFVANIQDWNGNNKNAEVLIKNARVIAEALALVMYNLSTEHQIFSNSLGVDPSSLDAWVDYLSSQPRSAQLLASKQNPLVLTLQDAMSRYTKEVKVSYLSPDKRDPEFVFYDITKAIVNVYSVKPAVFDLFLTIAILGYLAAIYAFIQDSLFVLCLDSLSASTNNNHTLYMHVSKPPKEGTPAAQFLQGKLPGHGLEDKLPTIAIVAHYDSFGVAPILKGVANNMYGGSMSVELIHKKINLAEESLAWEHERHSIRRLPAFTLSDLQELAFGSDSNASGVALLLELARLFSHLYSQPRSHPHTNLLFLLSSAGKFNFQGSKRWLEDHLDASDSTLLQVGAGI</sequence>
<keyword evidence="5" id="KW-0256">Endoplasmic reticulum</keyword>
<evidence type="ECO:0000256" key="8">
    <source>
        <dbReference type="ARBA" id="ARBA00023180"/>
    </source>
</evidence>
<evidence type="ECO:0000256" key="9">
    <source>
        <dbReference type="ARBA" id="ARBA00034873"/>
    </source>
</evidence>
<dbReference type="GO" id="GO:0005789">
    <property type="term" value="C:endoplasmic reticulum membrane"/>
    <property type="evidence" value="ECO:0007669"/>
    <property type="project" value="UniProtKB-SubCell"/>
</dbReference>
<name>A0A8K0P0E3_LADFU</name>
<dbReference type="EMBL" id="KZ308371">
    <property type="protein sequence ID" value="KAG8228412.1"/>
    <property type="molecule type" value="Genomic_DNA"/>
</dbReference>
<dbReference type="Proteomes" id="UP000792457">
    <property type="component" value="Unassembled WGS sequence"/>
</dbReference>
<organism evidence="12 13">
    <name type="scientific">Ladona fulva</name>
    <name type="common">Scarce chaser dragonfly</name>
    <name type="synonym">Libellula fulva</name>
    <dbReference type="NCBI Taxonomy" id="123851"/>
    <lineage>
        <taxon>Eukaryota</taxon>
        <taxon>Metazoa</taxon>
        <taxon>Ecdysozoa</taxon>
        <taxon>Arthropoda</taxon>
        <taxon>Hexapoda</taxon>
        <taxon>Insecta</taxon>
        <taxon>Pterygota</taxon>
        <taxon>Palaeoptera</taxon>
        <taxon>Odonata</taxon>
        <taxon>Epiprocta</taxon>
        <taxon>Anisoptera</taxon>
        <taxon>Libelluloidea</taxon>
        <taxon>Libellulidae</taxon>
        <taxon>Ladona</taxon>
    </lineage>
</organism>
<keyword evidence="3 10" id="KW-0812">Transmembrane</keyword>
<dbReference type="GO" id="GO:0009966">
    <property type="term" value="P:regulation of signal transduction"/>
    <property type="evidence" value="ECO:0007669"/>
    <property type="project" value="InterPro"/>
</dbReference>
<evidence type="ECO:0000256" key="5">
    <source>
        <dbReference type="ARBA" id="ARBA00022824"/>
    </source>
</evidence>
<feature type="transmembrane region" description="Helical" evidence="10">
    <location>
        <begin position="334"/>
        <end position="355"/>
    </location>
</feature>
<keyword evidence="6 10" id="KW-1133">Transmembrane helix</keyword>
<dbReference type="InterPro" id="IPR016574">
    <property type="entry name" value="Nicalin"/>
</dbReference>
<feature type="domain" description="Peptidase M28" evidence="11">
    <location>
        <begin position="410"/>
        <end position="536"/>
    </location>
</feature>
<keyword evidence="8" id="KW-0325">Glycoprotein</keyword>
<dbReference type="Gene3D" id="3.40.630.10">
    <property type="entry name" value="Zn peptidases"/>
    <property type="match status" value="1"/>
</dbReference>
<dbReference type="AlphaFoldDB" id="A0A8K0P0E3"/>
<comment type="subcellular location">
    <subcellularLocation>
        <location evidence="1">Endoplasmic reticulum membrane</location>
        <topology evidence="1">Single-pass membrane protein</topology>
    </subcellularLocation>
</comment>
<dbReference type="SUPFAM" id="SSF53187">
    <property type="entry name" value="Zn-dependent exopeptidases"/>
    <property type="match status" value="1"/>
</dbReference>
<evidence type="ECO:0000256" key="10">
    <source>
        <dbReference type="SAM" id="Phobius"/>
    </source>
</evidence>
<comment type="similarity">
    <text evidence="2">Belongs to the nicastrin family.</text>
</comment>
<feature type="transmembrane region" description="Helical" evidence="10">
    <location>
        <begin position="16"/>
        <end position="37"/>
    </location>
</feature>
<evidence type="ECO:0000313" key="13">
    <source>
        <dbReference type="Proteomes" id="UP000792457"/>
    </source>
</evidence>
<evidence type="ECO:0000256" key="7">
    <source>
        <dbReference type="ARBA" id="ARBA00023136"/>
    </source>
</evidence>
<dbReference type="InterPro" id="IPR007484">
    <property type="entry name" value="Peptidase_M28"/>
</dbReference>
<reference evidence="12" key="2">
    <citation type="submission" date="2017-10" db="EMBL/GenBank/DDBJ databases">
        <title>Ladona fulva Genome sequencing and assembly.</title>
        <authorList>
            <person name="Murali S."/>
            <person name="Richards S."/>
            <person name="Bandaranaike D."/>
            <person name="Bellair M."/>
            <person name="Blankenburg K."/>
            <person name="Chao H."/>
            <person name="Dinh H."/>
            <person name="Doddapaneni H."/>
            <person name="Dugan-Rocha S."/>
            <person name="Elkadiri S."/>
            <person name="Gnanaolivu R."/>
            <person name="Hernandez B."/>
            <person name="Skinner E."/>
            <person name="Javaid M."/>
            <person name="Lee S."/>
            <person name="Li M."/>
            <person name="Ming W."/>
            <person name="Munidasa M."/>
            <person name="Muniz J."/>
            <person name="Nguyen L."/>
            <person name="Hughes D."/>
            <person name="Osuji N."/>
            <person name="Pu L.-L."/>
            <person name="Puazo M."/>
            <person name="Qu C."/>
            <person name="Quiroz J."/>
            <person name="Raj R."/>
            <person name="Weissenberger G."/>
            <person name="Xin Y."/>
            <person name="Zou X."/>
            <person name="Han Y."/>
            <person name="Worley K."/>
            <person name="Muzny D."/>
            <person name="Gibbs R."/>
        </authorList>
    </citation>
    <scope>NUCLEOTIDE SEQUENCE</scope>
    <source>
        <strain evidence="12">Sampled in the wild</strain>
    </source>
</reference>
<evidence type="ECO:0000256" key="3">
    <source>
        <dbReference type="ARBA" id="ARBA00022692"/>
    </source>
</evidence>
<reference evidence="12" key="1">
    <citation type="submission" date="2013-04" db="EMBL/GenBank/DDBJ databases">
        <authorList>
            <person name="Qu J."/>
            <person name="Murali S.C."/>
            <person name="Bandaranaike D."/>
            <person name="Bellair M."/>
            <person name="Blankenburg K."/>
            <person name="Chao H."/>
            <person name="Dinh H."/>
            <person name="Doddapaneni H."/>
            <person name="Downs B."/>
            <person name="Dugan-Rocha S."/>
            <person name="Elkadiri S."/>
            <person name="Gnanaolivu R.D."/>
            <person name="Hernandez B."/>
            <person name="Javaid M."/>
            <person name="Jayaseelan J.C."/>
            <person name="Lee S."/>
            <person name="Li M."/>
            <person name="Ming W."/>
            <person name="Munidasa M."/>
            <person name="Muniz J."/>
            <person name="Nguyen L."/>
            <person name="Ongeri F."/>
            <person name="Osuji N."/>
            <person name="Pu L.-L."/>
            <person name="Puazo M."/>
            <person name="Qu C."/>
            <person name="Quiroz J."/>
            <person name="Raj R."/>
            <person name="Weissenberger G."/>
            <person name="Xin Y."/>
            <person name="Zou X."/>
            <person name="Han Y."/>
            <person name="Richards S."/>
            <person name="Worley K."/>
            <person name="Muzny D."/>
            <person name="Gibbs R."/>
        </authorList>
    </citation>
    <scope>NUCLEOTIDE SEQUENCE</scope>
    <source>
        <strain evidence="12">Sampled in the wild</strain>
    </source>
</reference>
<dbReference type="Pfam" id="PF04389">
    <property type="entry name" value="Peptidase_M28"/>
    <property type="match status" value="1"/>
</dbReference>
<evidence type="ECO:0000256" key="6">
    <source>
        <dbReference type="ARBA" id="ARBA00022989"/>
    </source>
</evidence>
<evidence type="ECO:0000256" key="2">
    <source>
        <dbReference type="ARBA" id="ARBA00007717"/>
    </source>
</evidence>
<evidence type="ECO:0000256" key="4">
    <source>
        <dbReference type="ARBA" id="ARBA00022729"/>
    </source>
</evidence>
<keyword evidence="4" id="KW-0732">Signal</keyword>
<proteinExistence type="inferred from homology"/>
<evidence type="ECO:0000313" key="12">
    <source>
        <dbReference type="EMBL" id="KAG8228412.1"/>
    </source>
</evidence>
<dbReference type="PANTHER" id="PTHR31826">
    <property type="entry name" value="NICALIN"/>
    <property type="match status" value="1"/>
</dbReference>
<keyword evidence="13" id="KW-1185">Reference proteome</keyword>